<reference evidence="1 2" key="1">
    <citation type="submission" date="2018-06" db="EMBL/GenBank/DDBJ databases">
        <title>Comparative genomics reveals the genomic features of Rhizophagus irregularis, R. cerebriforme, R. diaphanum and Gigaspora rosea, and their symbiotic lifestyle signature.</title>
        <authorList>
            <person name="Morin E."/>
            <person name="San Clemente H."/>
            <person name="Chen E.C.H."/>
            <person name="De La Providencia I."/>
            <person name="Hainaut M."/>
            <person name="Kuo A."/>
            <person name="Kohler A."/>
            <person name="Murat C."/>
            <person name="Tang N."/>
            <person name="Roy S."/>
            <person name="Loubradou J."/>
            <person name="Henrissat B."/>
            <person name="Grigoriev I.V."/>
            <person name="Corradi N."/>
            <person name="Roux C."/>
            <person name="Martin F.M."/>
        </authorList>
    </citation>
    <scope>NUCLEOTIDE SEQUENCE [LARGE SCALE GENOMIC DNA]</scope>
    <source>
        <strain evidence="1 2">DAOM 227022</strain>
    </source>
</reference>
<protein>
    <submittedName>
        <fullName evidence="1">Uncharacterized protein</fullName>
    </submittedName>
</protein>
<dbReference type="AlphaFoldDB" id="A0A397TJS5"/>
<evidence type="ECO:0000313" key="1">
    <source>
        <dbReference type="EMBL" id="RIA96745.1"/>
    </source>
</evidence>
<dbReference type="Proteomes" id="UP000265703">
    <property type="component" value="Unassembled WGS sequence"/>
</dbReference>
<dbReference type="EMBL" id="QKYT01000039">
    <property type="protein sequence ID" value="RIA96745.1"/>
    <property type="molecule type" value="Genomic_DNA"/>
</dbReference>
<feature type="non-terminal residue" evidence="1">
    <location>
        <position position="75"/>
    </location>
</feature>
<evidence type="ECO:0000313" key="2">
    <source>
        <dbReference type="Proteomes" id="UP000265703"/>
    </source>
</evidence>
<sequence>MFVHIVAFYPKNVTRNCDLERFKKGDIIRVQGRFSIIETEVGGSKIKLIKMVASDICVLSLEEDLPRSSLSVVLV</sequence>
<comment type="caution">
    <text evidence="1">The sequence shown here is derived from an EMBL/GenBank/DDBJ whole genome shotgun (WGS) entry which is preliminary data.</text>
</comment>
<dbReference type="OrthoDB" id="2422711at2759"/>
<accession>A0A397TJS5</accession>
<organism evidence="1 2">
    <name type="scientific">Glomus cerebriforme</name>
    <dbReference type="NCBI Taxonomy" id="658196"/>
    <lineage>
        <taxon>Eukaryota</taxon>
        <taxon>Fungi</taxon>
        <taxon>Fungi incertae sedis</taxon>
        <taxon>Mucoromycota</taxon>
        <taxon>Glomeromycotina</taxon>
        <taxon>Glomeromycetes</taxon>
        <taxon>Glomerales</taxon>
        <taxon>Glomeraceae</taxon>
        <taxon>Glomus</taxon>
    </lineage>
</organism>
<proteinExistence type="predicted"/>
<gene>
    <name evidence="1" type="ORF">C1645_814935</name>
</gene>
<name>A0A397TJS5_9GLOM</name>
<keyword evidence="2" id="KW-1185">Reference proteome</keyword>